<sequence length="68" mass="7658">MPPSHTFVLGDDVRHHHRDGRTVSDVNLLPAADDLTPPRTRRQGRLRAVVMTTLVLLAVTDLLVFPRH</sequence>
<dbReference type="RefSeq" id="WP_048819788.1">
    <property type="nucleotide sequence ID" value="NZ_JARAVC010000306.1"/>
</dbReference>
<accession>A0AAE8W0Q0</accession>
<evidence type="ECO:0000313" key="2">
    <source>
        <dbReference type="EMBL" id="TQE32149.1"/>
    </source>
</evidence>
<organism evidence="2 3">
    <name type="scientific">Streptomyces ipomoeae</name>
    <dbReference type="NCBI Taxonomy" id="103232"/>
    <lineage>
        <taxon>Bacteria</taxon>
        <taxon>Bacillati</taxon>
        <taxon>Actinomycetota</taxon>
        <taxon>Actinomycetes</taxon>
        <taxon>Kitasatosporales</taxon>
        <taxon>Streptomycetaceae</taxon>
        <taxon>Streptomyces</taxon>
    </lineage>
</organism>
<keyword evidence="1" id="KW-1133">Transmembrane helix</keyword>
<gene>
    <name evidence="2" type="ORF">Sipo8835_21260</name>
</gene>
<protein>
    <submittedName>
        <fullName evidence="2">Uncharacterized protein</fullName>
    </submittedName>
</protein>
<name>A0AAE8W0Q0_9ACTN</name>
<evidence type="ECO:0000313" key="3">
    <source>
        <dbReference type="Proteomes" id="UP000318720"/>
    </source>
</evidence>
<dbReference type="AlphaFoldDB" id="A0AAE8W0Q0"/>
<dbReference type="Proteomes" id="UP000318720">
    <property type="component" value="Unassembled WGS sequence"/>
</dbReference>
<keyword evidence="1" id="KW-0812">Transmembrane</keyword>
<dbReference type="EMBL" id="SPAZ01000175">
    <property type="protein sequence ID" value="TQE32149.1"/>
    <property type="molecule type" value="Genomic_DNA"/>
</dbReference>
<comment type="caution">
    <text evidence="2">The sequence shown here is derived from an EMBL/GenBank/DDBJ whole genome shotgun (WGS) entry which is preliminary data.</text>
</comment>
<proteinExistence type="predicted"/>
<reference evidence="2 3" key="1">
    <citation type="submission" date="2019-03" db="EMBL/GenBank/DDBJ databases">
        <title>Comparative genomic analyses of the sweetpotato soil rot pathogen, Streptomyces ipomoeae.</title>
        <authorList>
            <person name="Ruschel Soares N."/>
            <person name="Badger J.H."/>
            <person name="Huguet-Tapia J.C."/>
            <person name="Clark C.A."/>
            <person name="Pettis G.S."/>
        </authorList>
    </citation>
    <scope>NUCLEOTIDE SEQUENCE [LARGE SCALE GENOMIC DNA]</scope>
    <source>
        <strain evidence="2 3">88-35</strain>
    </source>
</reference>
<keyword evidence="1" id="KW-0472">Membrane</keyword>
<evidence type="ECO:0000256" key="1">
    <source>
        <dbReference type="SAM" id="Phobius"/>
    </source>
</evidence>
<feature type="transmembrane region" description="Helical" evidence="1">
    <location>
        <begin position="46"/>
        <end position="65"/>
    </location>
</feature>